<dbReference type="AlphaFoldDB" id="A0A6J8EC61"/>
<name>A0A6J8EC61_MYTCO</name>
<evidence type="ECO:0000313" key="4">
    <source>
        <dbReference type="Proteomes" id="UP000507470"/>
    </source>
</evidence>
<protein>
    <recommendedName>
        <fullName evidence="2">MADF domain-containing protein</fullName>
    </recommendedName>
</protein>
<feature type="region of interest" description="Disordered" evidence="1">
    <location>
        <begin position="340"/>
        <end position="372"/>
    </location>
</feature>
<accession>A0A6J8EC61</accession>
<reference evidence="3 4" key="1">
    <citation type="submission" date="2020-06" db="EMBL/GenBank/DDBJ databases">
        <authorList>
            <person name="Li R."/>
            <person name="Bekaert M."/>
        </authorList>
    </citation>
    <scope>NUCLEOTIDE SEQUENCE [LARGE SCALE GENOMIC DNA]</scope>
    <source>
        <strain evidence="4">wild</strain>
    </source>
</reference>
<feature type="region of interest" description="Disordered" evidence="1">
    <location>
        <begin position="1"/>
        <end position="40"/>
    </location>
</feature>
<gene>
    <name evidence="3" type="ORF">MCOR_50362</name>
</gene>
<dbReference type="Proteomes" id="UP000507470">
    <property type="component" value="Unassembled WGS sequence"/>
</dbReference>
<evidence type="ECO:0000259" key="2">
    <source>
        <dbReference type="Pfam" id="PF10545"/>
    </source>
</evidence>
<dbReference type="Pfam" id="PF10545">
    <property type="entry name" value="MADF_DNA_bdg"/>
    <property type="match status" value="1"/>
</dbReference>
<feature type="domain" description="MADF" evidence="2">
    <location>
        <begin position="62"/>
        <end position="123"/>
    </location>
</feature>
<feature type="region of interest" description="Disordered" evidence="1">
    <location>
        <begin position="144"/>
        <end position="177"/>
    </location>
</feature>
<keyword evidence="4" id="KW-1185">Reference proteome</keyword>
<evidence type="ECO:0000256" key="1">
    <source>
        <dbReference type="SAM" id="MobiDB-lite"/>
    </source>
</evidence>
<dbReference type="EMBL" id="CACVKT020008819">
    <property type="protein sequence ID" value="CAC5417888.1"/>
    <property type="molecule type" value="Genomic_DNA"/>
</dbReference>
<evidence type="ECO:0000313" key="3">
    <source>
        <dbReference type="EMBL" id="CAC5417888.1"/>
    </source>
</evidence>
<dbReference type="OrthoDB" id="5984255at2759"/>
<feature type="compositionally biased region" description="Polar residues" evidence="1">
    <location>
        <begin position="343"/>
        <end position="372"/>
    </location>
</feature>
<proteinExistence type="predicted"/>
<sequence>MGDWEESTDNDIGAVPNRAKKPVVTQAKSKNKTHDNEGGTVINIALPDDISEKQELKIAAWVEDNEMLYNQTTKEFKNKAKKDRMFADFGATIGLSGIRIDKWYKSIRFSYGRIKERVSEERQCPSSLEVQGCLDQETHGIPEAQSEEQDPRCHHGQVSSAVSASAAPQSSHRDSSDIETMVYGKGKAPCSFTKVRASSNKVAKSTLDSARSEYLRKTAPETANMHKEMQDSLAALTHQRDHAAIWGESLAISARRLPFNLFQRFQMDSLALMNLYLGMAERGEDPDQIHSQSFMHQLQMAQPQRQYKQQYPQHDNSWPFYTNMAPGPPLLQSSIHTIPRDQAAQNQHNSTPSTVSNLRENPSSVTSSRDSSLNIRSLINTMVDSPYSQDSSMYRQGDIE</sequence>
<feature type="compositionally biased region" description="Low complexity" evidence="1">
    <location>
        <begin position="157"/>
        <end position="170"/>
    </location>
</feature>
<dbReference type="InterPro" id="IPR006578">
    <property type="entry name" value="MADF-dom"/>
</dbReference>
<organism evidence="3 4">
    <name type="scientific">Mytilus coruscus</name>
    <name type="common">Sea mussel</name>
    <dbReference type="NCBI Taxonomy" id="42192"/>
    <lineage>
        <taxon>Eukaryota</taxon>
        <taxon>Metazoa</taxon>
        <taxon>Spiralia</taxon>
        <taxon>Lophotrochozoa</taxon>
        <taxon>Mollusca</taxon>
        <taxon>Bivalvia</taxon>
        <taxon>Autobranchia</taxon>
        <taxon>Pteriomorphia</taxon>
        <taxon>Mytilida</taxon>
        <taxon>Mytiloidea</taxon>
        <taxon>Mytilidae</taxon>
        <taxon>Mytilinae</taxon>
        <taxon>Mytilus</taxon>
    </lineage>
</organism>